<dbReference type="EMBL" id="SJKD01000003">
    <property type="protein sequence ID" value="TCC49895.1"/>
    <property type="molecule type" value="Genomic_DNA"/>
</dbReference>
<evidence type="ECO:0000256" key="2">
    <source>
        <dbReference type="ARBA" id="ARBA00023315"/>
    </source>
</evidence>
<evidence type="ECO:0000256" key="1">
    <source>
        <dbReference type="ARBA" id="ARBA00022679"/>
    </source>
</evidence>
<proteinExistence type="predicted"/>
<dbReference type="OrthoDB" id="5192872at2"/>
<dbReference type="AlphaFoldDB" id="A0A4R0K4L4"/>
<evidence type="ECO:0000313" key="5">
    <source>
        <dbReference type="Proteomes" id="UP000293342"/>
    </source>
</evidence>
<dbReference type="RefSeq" id="WP_131514413.1">
    <property type="nucleotide sequence ID" value="NZ_SJKD01000003.1"/>
</dbReference>
<dbReference type="CDD" id="cd04301">
    <property type="entry name" value="NAT_SF"/>
    <property type="match status" value="1"/>
</dbReference>
<name>A0A4R0K4L4_9ACTN</name>
<protein>
    <submittedName>
        <fullName evidence="4">GNAT family N-acetyltransferase</fullName>
    </submittedName>
</protein>
<dbReference type="InterPro" id="IPR000182">
    <property type="entry name" value="GNAT_dom"/>
</dbReference>
<dbReference type="Pfam" id="PF00583">
    <property type="entry name" value="Acetyltransf_1"/>
    <property type="match status" value="1"/>
</dbReference>
<evidence type="ECO:0000313" key="4">
    <source>
        <dbReference type="EMBL" id="TCC49895.1"/>
    </source>
</evidence>
<keyword evidence="5" id="KW-1185">Reference proteome</keyword>
<keyword evidence="2" id="KW-0012">Acyltransferase</keyword>
<dbReference type="PROSITE" id="PS51186">
    <property type="entry name" value="GNAT"/>
    <property type="match status" value="1"/>
</dbReference>
<dbReference type="InterPro" id="IPR050832">
    <property type="entry name" value="Bact_Acetyltransf"/>
</dbReference>
<organism evidence="4 5">
    <name type="scientific">Kribbella capetownensis</name>
    <dbReference type="NCBI Taxonomy" id="1572659"/>
    <lineage>
        <taxon>Bacteria</taxon>
        <taxon>Bacillati</taxon>
        <taxon>Actinomycetota</taxon>
        <taxon>Actinomycetes</taxon>
        <taxon>Propionibacteriales</taxon>
        <taxon>Kribbellaceae</taxon>
        <taxon>Kribbella</taxon>
    </lineage>
</organism>
<dbReference type="Proteomes" id="UP000293342">
    <property type="component" value="Unassembled WGS sequence"/>
</dbReference>
<feature type="domain" description="N-acetyltransferase" evidence="3">
    <location>
        <begin position="5"/>
        <end position="165"/>
    </location>
</feature>
<keyword evidence="1 4" id="KW-0808">Transferase</keyword>
<evidence type="ECO:0000259" key="3">
    <source>
        <dbReference type="PROSITE" id="PS51186"/>
    </source>
</evidence>
<accession>A0A4R0K4L4</accession>
<dbReference type="InterPro" id="IPR016181">
    <property type="entry name" value="Acyl_CoA_acyltransferase"/>
</dbReference>
<dbReference type="GO" id="GO:0016747">
    <property type="term" value="F:acyltransferase activity, transferring groups other than amino-acyl groups"/>
    <property type="evidence" value="ECO:0007669"/>
    <property type="project" value="InterPro"/>
</dbReference>
<dbReference type="PANTHER" id="PTHR43877">
    <property type="entry name" value="AMINOALKYLPHOSPHONATE N-ACETYLTRANSFERASE-RELATED-RELATED"/>
    <property type="match status" value="1"/>
</dbReference>
<comment type="caution">
    <text evidence="4">The sequence shown here is derived from an EMBL/GenBank/DDBJ whole genome shotgun (WGS) entry which is preliminary data.</text>
</comment>
<dbReference type="SUPFAM" id="SSF55729">
    <property type="entry name" value="Acyl-CoA N-acyltransferases (Nat)"/>
    <property type="match status" value="1"/>
</dbReference>
<dbReference type="Gene3D" id="3.40.630.30">
    <property type="match status" value="1"/>
</dbReference>
<reference evidence="4 5" key="1">
    <citation type="submission" date="2019-02" db="EMBL/GenBank/DDBJ databases">
        <title>Kribbella capetownensis sp. nov. and Kribbella speibonae sp. nov., isolated from soil.</title>
        <authorList>
            <person name="Curtis S.M."/>
            <person name="Norton I."/>
            <person name="Everest G.J."/>
            <person name="Meyers P.R."/>
        </authorList>
    </citation>
    <scope>NUCLEOTIDE SEQUENCE [LARGE SCALE GENOMIC DNA]</scope>
    <source>
        <strain evidence="4 5">YM53</strain>
    </source>
</reference>
<sequence>MASAIEVRDAQRGDAAALVALWRELATGAGHPSRLPAAPSSAAVEVAVSKHLDDPFGRLVVGELDGAVHGMAYLRRAAISPLHEDLAVTVEYLHVSDEARRHGLGKALIAEATSWAEHENCAHVAAVAPPVAREANRFLARLGLAQAGVLRYATTHTVRRRLAAEHAPNLLALLSSRRSVIARRAQLGRPLPTDVAHVDGPAEVTYPAEPESAGT</sequence>
<gene>
    <name evidence="4" type="ORF">E0H75_16425</name>
</gene>